<evidence type="ECO:0000256" key="5">
    <source>
        <dbReference type="ARBA" id="ARBA00023136"/>
    </source>
</evidence>
<evidence type="ECO:0000256" key="1">
    <source>
        <dbReference type="ARBA" id="ARBA00004141"/>
    </source>
</evidence>
<protein>
    <submittedName>
        <fullName evidence="9">Unannotated protein</fullName>
    </submittedName>
</protein>
<evidence type="ECO:0000313" key="9">
    <source>
        <dbReference type="EMBL" id="CAB4862164.1"/>
    </source>
</evidence>
<keyword evidence="2 7" id="KW-0812">Transmembrane</keyword>
<feature type="domain" description="ResB-like" evidence="8">
    <location>
        <begin position="60"/>
        <end position="531"/>
    </location>
</feature>
<dbReference type="GO" id="GO:0017004">
    <property type="term" value="P:cytochrome complex assembly"/>
    <property type="evidence" value="ECO:0007669"/>
    <property type="project" value="UniProtKB-KW"/>
</dbReference>
<dbReference type="Pfam" id="PF05140">
    <property type="entry name" value="ResB"/>
    <property type="match status" value="1"/>
</dbReference>
<dbReference type="GO" id="GO:0016020">
    <property type="term" value="C:membrane"/>
    <property type="evidence" value="ECO:0007669"/>
    <property type="project" value="UniProtKB-SubCell"/>
</dbReference>
<evidence type="ECO:0000256" key="7">
    <source>
        <dbReference type="SAM" id="Phobius"/>
    </source>
</evidence>
<feature type="region of interest" description="Disordered" evidence="6">
    <location>
        <begin position="1"/>
        <end position="37"/>
    </location>
</feature>
<feature type="transmembrane region" description="Helical" evidence="7">
    <location>
        <begin position="208"/>
        <end position="229"/>
    </location>
</feature>
<keyword evidence="4 7" id="KW-1133">Transmembrane helix</keyword>
<evidence type="ECO:0000256" key="6">
    <source>
        <dbReference type="SAM" id="MobiDB-lite"/>
    </source>
</evidence>
<feature type="transmembrane region" description="Helical" evidence="7">
    <location>
        <begin position="116"/>
        <end position="135"/>
    </location>
</feature>
<keyword evidence="3" id="KW-0201">Cytochrome c-type biogenesis</keyword>
<keyword evidence="5 7" id="KW-0472">Membrane</keyword>
<dbReference type="EMBL" id="CAFBLF010000050">
    <property type="protein sequence ID" value="CAB4862164.1"/>
    <property type="molecule type" value="Genomic_DNA"/>
</dbReference>
<feature type="compositionally biased region" description="Basic and acidic residues" evidence="6">
    <location>
        <begin position="28"/>
        <end position="37"/>
    </location>
</feature>
<sequence>MASRRPSDPASLQPVDLADVTSDFDSPDAPRKNRLDDPIRGPKLGPLEFLRWVWRVLTSMRTAIILLVLVAFASIPGSLVPQRSSDPNGVSIFRDTNPELYKFYESIQLFDTFTSVWFSSIYLLLFISLIGCIVPRTLYHWRILRAEPAAEPASWARLPYRRSERATQGAAVALDCAETVLRNAHYRVVRDDTSIRAEFGYLRETGNLVFHIALVGILTTLAATGGYGWSGQRVIIEGQTFTNQLASYDSFHPGSWFTEQNLQPYAVSLETFTPEYTKDPVKDVWMPIDFTATVTVTEGDATREVILKVNEPLVAGDSQMYLLGNGFAPVITVRDPQGTVVFDQPVVFLSQDSNLTSVGVVKVPDGLSKQLGLQGFFYPSAVDLESGALSSNNPEPTNPTVTFNVYTGDLGLDSGVAANVFQLPVDSLTQIAGRHTGTDVILTPGDVFDLPGGLGSIEFTSLRRFIGVEIRHDPTQMGVAVSTFFIVAGLLASLGTRRRRVWIRVRGTARIPELEWGGMSRGDDPRLDAALDRLVEKTRQPSTDKVTGE</sequence>
<proteinExistence type="predicted"/>
<evidence type="ECO:0000256" key="2">
    <source>
        <dbReference type="ARBA" id="ARBA00022692"/>
    </source>
</evidence>
<evidence type="ECO:0000256" key="3">
    <source>
        <dbReference type="ARBA" id="ARBA00022748"/>
    </source>
</evidence>
<name>A0A6J7CZV4_9ZZZZ</name>
<organism evidence="9">
    <name type="scientific">freshwater metagenome</name>
    <dbReference type="NCBI Taxonomy" id="449393"/>
    <lineage>
        <taxon>unclassified sequences</taxon>
        <taxon>metagenomes</taxon>
        <taxon>ecological metagenomes</taxon>
    </lineage>
</organism>
<dbReference type="InterPro" id="IPR007816">
    <property type="entry name" value="ResB-like_domain"/>
</dbReference>
<accession>A0A6J7CZV4</accession>
<dbReference type="AlphaFoldDB" id="A0A6J7CZV4"/>
<evidence type="ECO:0000256" key="4">
    <source>
        <dbReference type="ARBA" id="ARBA00022989"/>
    </source>
</evidence>
<feature type="transmembrane region" description="Helical" evidence="7">
    <location>
        <begin position="477"/>
        <end position="496"/>
    </location>
</feature>
<gene>
    <name evidence="9" type="ORF">UFOPK3339_00463</name>
</gene>
<dbReference type="PANTHER" id="PTHR31566:SF0">
    <property type="entry name" value="CYTOCHROME C BIOGENESIS PROTEIN CCS1, CHLOROPLASTIC"/>
    <property type="match status" value="1"/>
</dbReference>
<comment type="subcellular location">
    <subcellularLocation>
        <location evidence="1">Membrane</location>
        <topology evidence="1">Multi-pass membrane protein</topology>
    </subcellularLocation>
</comment>
<feature type="transmembrane region" description="Helical" evidence="7">
    <location>
        <begin position="52"/>
        <end position="75"/>
    </location>
</feature>
<dbReference type="InterPro" id="IPR023494">
    <property type="entry name" value="Cyt_c_bgen_Ccs1/CcsB/ResB"/>
</dbReference>
<reference evidence="9" key="1">
    <citation type="submission" date="2020-05" db="EMBL/GenBank/DDBJ databases">
        <authorList>
            <person name="Chiriac C."/>
            <person name="Salcher M."/>
            <person name="Ghai R."/>
            <person name="Kavagutti S V."/>
        </authorList>
    </citation>
    <scope>NUCLEOTIDE SEQUENCE</scope>
</reference>
<dbReference type="PANTHER" id="PTHR31566">
    <property type="entry name" value="CYTOCHROME C BIOGENESIS PROTEIN CCS1, CHLOROPLASTIC"/>
    <property type="match status" value="1"/>
</dbReference>
<evidence type="ECO:0000259" key="8">
    <source>
        <dbReference type="Pfam" id="PF05140"/>
    </source>
</evidence>